<proteinExistence type="predicted"/>
<dbReference type="AlphaFoldDB" id="A0AAN8YA72"/>
<organism evidence="1 2">
    <name type="scientific">Solanum bulbocastanum</name>
    <name type="common">Wild potato</name>
    <dbReference type="NCBI Taxonomy" id="147425"/>
    <lineage>
        <taxon>Eukaryota</taxon>
        <taxon>Viridiplantae</taxon>
        <taxon>Streptophyta</taxon>
        <taxon>Embryophyta</taxon>
        <taxon>Tracheophyta</taxon>
        <taxon>Spermatophyta</taxon>
        <taxon>Magnoliopsida</taxon>
        <taxon>eudicotyledons</taxon>
        <taxon>Gunneridae</taxon>
        <taxon>Pentapetalae</taxon>
        <taxon>asterids</taxon>
        <taxon>lamiids</taxon>
        <taxon>Solanales</taxon>
        <taxon>Solanaceae</taxon>
        <taxon>Solanoideae</taxon>
        <taxon>Solaneae</taxon>
        <taxon>Solanum</taxon>
    </lineage>
</organism>
<reference evidence="1 2" key="1">
    <citation type="submission" date="2024-02" db="EMBL/GenBank/DDBJ databases">
        <title>de novo genome assembly of Solanum bulbocastanum strain 11H21.</title>
        <authorList>
            <person name="Hosaka A.J."/>
        </authorList>
    </citation>
    <scope>NUCLEOTIDE SEQUENCE [LARGE SCALE GENOMIC DNA]</scope>
    <source>
        <tissue evidence="1">Young leaves</tissue>
    </source>
</reference>
<evidence type="ECO:0000313" key="1">
    <source>
        <dbReference type="EMBL" id="KAK6785469.1"/>
    </source>
</evidence>
<sequence>MMSRCTPVTLNNVKAFRAGEKFTF</sequence>
<protein>
    <submittedName>
        <fullName evidence="1">Uncharacterized protein</fullName>
    </submittedName>
</protein>
<evidence type="ECO:0000313" key="2">
    <source>
        <dbReference type="Proteomes" id="UP001371456"/>
    </source>
</evidence>
<accession>A0AAN8YA72</accession>
<dbReference type="EMBL" id="JBANQN010000007">
    <property type="protein sequence ID" value="KAK6785469.1"/>
    <property type="molecule type" value="Genomic_DNA"/>
</dbReference>
<keyword evidence="2" id="KW-1185">Reference proteome</keyword>
<gene>
    <name evidence="1" type="ORF">RDI58_018924</name>
</gene>
<name>A0AAN8YA72_SOLBU</name>
<dbReference type="Proteomes" id="UP001371456">
    <property type="component" value="Unassembled WGS sequence"/>
</dbReference>
<comment type="caution">
    <text evidence="1">The sequence shown here is derived from an EMBL/GenBank/DDBJ whole genome shotgun (WGS) entry which is preliminary data.</text>
</comment>